<dbReference type="EMBL" id="BIFR01000001">
    <property type="protein sequence ID" value="GCE13317.1"/>
    <property type="molecule type" value="Genomic_DNA"/>
</dbReference>
<evidence type="ECO:0000313" key="1">
    <source>
        <dbReference type="EMBL" id="GCE13317.1"/>
    </source>
</evidence>
<gene>
    <name evidence="1" type="ORF">KTT_31760</name>
</gene>
<organism evidence="1 2">
    <name type="scientific">Tengunoibacter tsumagoiensis</name>
    <dbReference type="NCBI Taxonomy" id="2014871"/>
    <lineage>
        <taxon>Bacteria</taxon>
        <taxon>Bacillati</taxon>
        <taxon>Chloroflexota</taxon>
        <taxon>Ktedonobacteria</taxon>
        <taxon>Ktedonobacterales</taxon>
        <taxon>Dictyobacteraceae</taxon>
        <taxon>Tengunoibacter</taxon>
    </lineage>
</organism>
<evidence type="ECO:0000313" key="2">
    <source>
        <dbReference type="Proteomes" id="UP000287352"/>
    </source>
</evidence>
<reference evidence="2" key="1">
    <citation type="submission" date="2018-12" db="EMBL/GenBank/DDBJ databases">
        <title>Tengunoibacter tsumagoiensis gen. nov., sp. nov., Dictyobacter kobayashii sp. nov., D. alpinus sp. nov., and D. joshuensis sp. nov. and description of Dictyobacteraceae fam. nov. within the order Ktedonobacterales isolated from Tengu-no-mugimeshi.</title>
        <authorList>
            <person name="Wang C.M."/>
            <person name="Zheng Y."/>
            <person name="Sakai Y."/>
            <person name="Toyoda A."/>
            <person name="Minakuchi Y."/>
            <person name="Abe K."/>
            <person name="Yokota A."/>
            <person name="Yabe S."/>
        </authorList>
    </citation>
    <scope>NUCLEOTIDE SEQUENCE [LARGE SCALE GENOMIC DNA]</scope>
    <source>
        <strain evidence="2">Uno3</strain>
    </source>
</reference>
<proteinExistence type="predicted"/>
<name>A0A402A2E6_9CHLR</name>
<comment type="caution">
    <text evidence="1">The sequence shown here is derived from an EMBL/GenBank/DDBJ whole genome shotgun (WGS) entry which is preliminary data.</text>
</comment>
<dbReference type="Proteomes" id="UP000287352">
    <property type="component" value="Unassembled WGS sequence"/>
</dbReference>
<accession>A0A402A2E6</accession>
<evidence type="ECO:0008006" key="3">
    <source>
        <dbReference type="Google" id="ProtNLM"/>
    </source>
</evidence>
<keyword evidence="2" id="KW-1185">Reference proteome</keyword>
<protein>
    <recommendedName>
        <fullName evidence="3">Phage portal protein</fullName>
    </recommendedName>
</protein>
<dbReference type="RefSeq" id="WP_126580855.1">
    <property type="nucleotide sequence ID" value="NZ_BIFR01000001.1"/>
</dbReference>
<sequence length="458" mass="52510">MSFLSFWRHHGTRGVFSSIQEQLSSPTGCTQEDQYWGRLATGGEEDYYWRRLSDNWSMKDVMPSTYLEIHNACYEAYNANPIAFAIIEITTSFVLGKGVSITASEPVVQQILQDFWNDPDNHMDTRVYSLCTELSLYGEQFVRFYINRLNGKVKIRQIDPSIIDQIETDPEDIETPMRFHLRPIGPAVVLPTATDVQRSLNTEGEWLLAGSDVVQFCINKVSNAKRGKSDLATLLPWLRRYKDWLTDRVRINKYKSAFLWDVQLQGADKKAIDRKKMEYAYPPEPGSIIIHNEAEKWSAVRPEINANEAEADGRALKLMLAVGAQLPEHYLSDGNYGNRATAAEMGLPTLLKFQRRQHILRALLRTILDRVILEAQKAHRLSNTLATDYEILFPQIDTADHQTLASATQLLMGGLTQAKQQGWISDETAMRLLFQCLDEEIDLHDERERVWLGDQKRR</sequence>
<dbReference type="OrthoDB" id="142455at2"/>
<dbReference type="AlphaFoldDB" id="A0A402A2E6"/>